<reference evidence="6 7" key="1">
    <citation type="submission" date="2019-03" db="EMBL/GenBank/DDBJ databases">
        <title>Genomic Encyclopedia of Type Strains, Phase IV (KMG-IV): sequencing the most valuable type-strain genomes for metagenomic binning, comparative biology and taxonomic classification.</title>
        <authorList>
            <person name="Goeker M."/>
        </authorList>
    </citation>
    <scope>NUCLEOTIDE SEQUENCE [LARGE SCALE GENOMIC DNA]</scope>
    <source>
        <strain evidence="6 7">DSM 103792</strain>
    </source>
</reference>
<evidence type="ECO:0000313" key="7">
    <source>
        <dbReference type="Proteomes" id="UP000295375"/>
    </source>
</evidence>
<dbReference type="Gene3D" id="2.40.30.170">
    <property type="match status" value="1"/>
</dbReference>
<dbReference type="InterPro" id="IPR050465">
    <property type="entry name" value="UPF0194_transport"/>
</dbReference>
<dbReference type="PANTHER" id="PTHR32347:SF14">
    <property type="entry name" value="EFFLUX SYSTEM COMPONENT YKNX-RELATED"/>
    <property type="match status" value="1"/>
</dbReference>
<dbReference type="Gene3D" id="2.40.420.20">
    <property type="match status" value="1"/>
</dbReference>
<keyword evidence="7" id="KW-1185">Reference proteome</keyword>
<dbReference type="GO" id="GO:0030313">
    <property type="term" value="C:cell envelope"/>
    <property type="evidence" value="ECO:0007669"/>
    <property type="project" value="UniProtKB-SubCell"/>
</dbReference>
<dbReference type="InterPro" id="IPR006143">
    <property type="entry name" value="RND_pump_MFP"/>
</dbReference>
<keyword evidence="3 4" id="KW-0175">Coiled coil</keyword>
<dbReference type="SUPFAM" id="SSF111369">
    <property type="entry name" value="HlyD-like secretion proteins"/>
    <property type="match status" value="1"/>
</dbReference>
<dbReference type="Gene3D" id="2.40.50.100">
    <property type="match status" value="1"/>
</dbReference>
<evidence type="ECO:0000256" key="3">
    <source>
        <dbReference type="ARBA" id="ARBA00023054"/>
    </source>
</evidence>
<feature type="coiled-coil region" evidence="4">
    <location>
        <begin position="113"/>
        <end position="147"/>
    </location>
</feature>
<dbReference type="EMBL" id="SNYM01000008">
    <property type="protein sequence ID" value="TDQ48181.1"/>
    <property type="molecule type" value="Genomic_DNA"/>
</dbReference>
<gene>
    <name evidence="6" type="ORF">EV696_108161</name>
</gene>
<dbReference type="GO" id="GO:0022857">
    <property type="term" value="F:transmembrane transporter activity"/>
    <property type="evidence" value="ECO:0007669"/>
    <property type="project" value="InterPro"/>
</dbReference>
<dbReference type="NCBIfam" id="TIGR01730">
    <property type="entry name" value="RND_mfp"/>
    <property type="match status" value="1"/>
</dbReference>
<comment type="subcellular location">
    <subcellularLocation>
        <location evidence="1">Cell envelope</location>
    </subcellularLocation>
</comment>
<name>A0A4R6UMN3_9GAMM</name>
<comment type="caution">
    <text evidence="6">The sequence shown here is derived from an EMBL/GenBank/DDBJ whole genome shotgun (WGS) entry which is preliminary data.</text>
</comment>
<proteinExistence type="inferred from homology"/>
<evidence type="ECO:0000256" key="4">
    <source>
        <dbReference type="SAM" id="Coils"/>
    </source>
</evidence>
<dbReference type="OrthoDB" id="5752864at2"/>
<sequence>MIKDTSQTDRVIMKKPAWYQRPPLRYGALGGGLLALVVFGVAHWSTSAFSINSDRLRFADVQRGLLIRDVNVNGRVVAADSATLYASATGTVTLKHRAGDTVQQGDVLAELDSPELTNELQREQSTLQRLSSEFSRQKIEAERLKLAAVKEADEASLALLAAERDWQRIASACAAQVIAKLDCLEREDAVKSASIRDQHAAKEAELEAQSVEFELATRKQEVARQTLVVQNLMRRVDELKLRAPFNGIVGSVAIADRAVLPINSPIMTLVDLSRLDVELSVPESYAEDLGLDMQVEVQLGNAQANGRILAISPEVTDNQVLVRVRLDNESQVGIRQNQRVSARILFEEKPNVLLVQRGPFVEADGGRFAYVVEGNTAMRRPVTLGATSVNAVEIIEGLKENERIVISGTENFERAERIQLN</sequence>
<accession>A0A4R6UMN3</accession>
<dbReference type="Gene3D" id="1.10.287.470">
    <property type="entry name" value="Helix hairpin bin"/>
    <property type="match status" value="1"/>
</dbReference>
<evidence type="ECO:0000256" key="1">
    <source>
        <dbReference type="ARBA" id="ARBA00004196"/>
    </source>
</evidence>
<dbReference type="GO" id="GO:0016020">
    <property type="term" value="C:membrane"/>
    <property type="evidence" value="ECO:0007669"/>
    <property type="project" value="InterPro"/>
</dbReference>
<keyword evidence="5" id="KW-0812">Transmembrane</keyword>
<organism evidence="6 7">
    <name type="scientific">Permianibacter aggregans</name>
    <dbReference type="NCBI Taxonomy" id="1510150"/>
    <lineage>
        <taxon>Bacteria</taxon>
        <taxon>Pseudomonadati</taxon>
        <taxon>Pseudomonadota</taxon>
        <taxon>Gammaproteobacteria</taxon>
        <taxon>Pseudomonadales</taxon>
        <taxon>Pseudomonadaceae</taxon>
        <taxon>Permianibacter</taxon>
    </lineage>
</organism>
<evidence type="ECO:0000313" key="6">
    <source>
        <dbReference type="EMBL" id="TDQ48181.1"/>
    </source>
</evidence>
<dbReference type="AlphaFoldDB" id="A0A4R6UMN3"/>
<keyword evidence="5" id="KW-0472">Membrane</keyword>
<feature type="transmembrane region" description="Helical" evidence="5">
    <location>
        <begin position="24"/>
        <end position="44"/>
    </location>
</feature>
<comment type="similarity">
    <text evidence="2">Belongs to the membrane fusion protein (MFP) (TC 8.A.1) family.</text>
</comment>
<dbReference type="RefSeq" id="WP_133590717.1">
    <property type="nucleotide sequence ID" value="NZ_CP037953.1"/>
</dbReference>
<dbReference type="Proteomes" id="UP000295375">
    <property type="component" value="Unassembled WGS sequence"/>
</dbReference>
<evidence type="ECO:0000256" key="5">
    <source>
        <dbReference type="SAM" id="Phobius"/>
    </source>
</evidence>
<keyword evidence="5" id="KW-1133">Transmembrane helix</keyword>
<dbReference type="PANTHER" id="PTHR32347">
    <property type="entry name" value="EFFLUX SYSTEM COMPONENT YKNX-RELATED"/>
    <property type="match status" value="1"/>
</dbReference>
<protein>
    <submittedName>
        <fullName evidence="6">HlyD family secretion protein</fullName>
    </submittedName>
</protein>
<evidence type="ECO:0000256" key="2">
    <source>
        <dbReference type="ARBA" id="ARBA00009477"/>
    </source>
</evidence>